<feature type="compositionally biased region" description="Basic and acidic residues" evidence="1">
    <location>
        <begin position="330"/>
        <end position="361"/>
    </location>
</feature>
<dbReference type="PANTHER" id="PTHR31008:SF15">
    <property type="entry name" value="GPI-ANCHORED ADHESIN-LIKE PROTEIN"/>
    <property type="match status" value="1"/>
</dbReference>
<dbReference type="PANTHER" id="PTHR31008">
    <property type="entry name" value="COP1-INTERACTING PROTEIN-RELATED"/>
    <property type="match status" value="1"/>
</dbReference>
<comment type="caution">
    <text evidence="2">The sequence shown here is derived from an EMBL/GenBank/DDBJ whole genome shotgun (WGS) entry which is preliminary data.</text>
</comment>
<reference evidence="2 3" key="1">
    <citation type="journal article" date="2021" name="Nat. Plants">
        <title>The Taxus genome provides insights into paclitaxel biosynthesis.</title>
        <authorList>
            <person name="Xiong X."/>
            <person name="Gou J."/>
            <person name="Liao Q."/>
            <person name="Li Y."/>
            <person name="Zhou Q."/>
            <person name="Bi G."/>
            <person name="Li C."/>
            <person name="Du R."/>
            <person name="Wang X."/>
            <person name="Sun T."/>
            <person name="Guo L."/>
            <person name="Liang H."/>
            <person name="Lu P."/>
            <person name="Wu Y."/>
            <person name="Zhang Z."/>
            <person name="Ro D.K."/>
            <person name="Shang Y."/>
            <person name="Huang S."/>
            <person name="Yan J."/>
        </authorList>
    </citation>
    <scope>NUCLEOTIDE SEQUENCE [LARGE SCALE GENOMIC DNA]</scope>
    <source>
        <strain evidence="2">Ta-2019</strain>
    </source>
</reference>
<evidence type="ECO:0000313" key="2">
    <source>
        <dbReference type="EMBL" id="KAH9305730.1"/>
    </source>
</evidence>
<evidence type="ECO:0000256" key="1">
    <source>
        <dbReference type="SAM" id="MobiDB-lite"/>
    </source>
</evidence>
<evidence type="ECO:0000313" key="3">
    <source>
        <dbReference type="Proteomes" id="UP000824469"/>
    </source>
</evidence>
<feature type="compositionally biased region" description="Polar residues" evidence="1">
    <location>
        <begin position="316"/>
        <end position="328"/>
    </location>
</feature>
<feature type="region of interest" description="Disordered" evidence="1">
    <location>
        <begin position="316"/>
        <end position="390"/>
    </location>
</feature>
<proteinExistence type="predicted"/>
<dbReference type="AlphaFoldDB" id="A0AA38FL40"/>
<feature type="compositionally biased region" description="Low complexity" evidence="1">
    <location>
        <begin position="362"/>
        <end position="373"/>
    </location>
</feature>
<protein>
    <recommendedName>
        <fullName evidence="4">COP1-interacting protein 7</fullName>
    </recommendedName>
</protein>
<keyword evidence="3" id="KW-1185">Reference proteome</keyword>
<name>A0AA38FL40_TAXCH</name>
<dbReference type="Proteomes" id="UP000824469">
    <property type="component" value="Unassembled WGS sequence"/>
</dbReference>
<evidence type="ECO:0008006" key="4">
    <source>
        <dbReference type="Google" id="ProtNLM"/>
    </source>
</evidence>
<dbReference type="EMBL" id="JAHRHJ020000008">
    <property type="protein sequence ID" value="KAH9305730.1"/>
    <property type="molecule type" value="Genomic_DNA"/>
</dbReference>
<gene>
    <name evidence="2" type="ORF">KI387_010134</name>
</gene>
<sequence length="390" mass="42327">MKVDTRLDYAAFQLSPKRTRCELFVSGGGETEKLASGLLKPFATHLRAAEEQAGRAGNLIKLEVPAYQNGGASWFTKGTLERFVRFVSTPEVLELVNSVDTEMSQLEAARNFQLSLYSQAASDQTSGLGSDANSFGAVSKTSETDAADTSKRQLLRAIDVRIMALQQELSMGFARASAAGFAIEHMADLIVFADHFGANRLKDACAKFMTLCQKRHDVFPWRDDADIQSSGSDMSIENGTEGELMFDSSSHFLPKKGNASYGHWSDTRAKGGDFVDGSHTLASTARQGIKPSHSRVQSVDHFETISSSGEVNLINSQGSLPNTKNSSIEVDAKNKPVIDIRPESSRMVPDKCKQAEADTNRLRSCSPSRRSSSPTQRVQTGKIGSGGDEK</sequence>
<organism evidence="2 3">
    <name type="scientific">Taxus chinensis</name>
    <name type="common">Chinese yew</name>
    <name type="synonym">Taxus wallichiana var. chinensis</name>
    <dbReference type="NCBI Taxonomy" id="29808"/>
    <lineage>
        <taxon>Eukaryota</taxon>
        <taxon>Viridiplantae</taxon>
        <taxon>Streptophyta</taxon>
        <taxon>Embryophyta</taxon>
        <taxon>Tracheophyta</taxon>
        <taxon>Spermatophyta</taxon>
        <taxon>Pinopsida</taxon>
        <taxon>Pinidae</taxon>
        <taxon>Conifers II</taxon>
        <taxon>Cupressales</taxon>
        <taxon>Taxaceae</taxon>
        <taxon>Taxus</taxon>
    </lineage>
</organism>
<accession>A0AA38FL40</accession>